<proteinExistence type="predicted"/>
<evidence type="ECO:0000313" key="2">
    <source>
        <dbReference type="EMBL" id="GAA1972327.1"/>
    </source>
</evidence>
<accession>A0ABN2RNX2</accession>
<keyword evidence="1" id="KW-0812">Transmembrane</keyword>
<gene>
    <name evidence="2" type="ORF">GCM10009798_36860</name>
</gene>
<evidence type="ECO:0008006" key="4">
    <source>
        <dbReference type="Google" id="ProtNLM"/>
    </source>
</evidence>
<organism evidence="2 3">
    <name type="scientific">Nocardioides panacihumi</name>
    <dbReference type="NCBI Taxonomy" id="400774"/>
    <lineage>
        <taxon>Bacteria</taxon>
        <taxon>Bacillati</taxon>
        <taxon>Actinomycetota</taxon>
        <taxon>Actinomycetes</taxon>
        <taxon>Propionibacteriales</taxon>
        <taxon>Nocardioidaceae</taxon>
        <taxon>Nocardioides</taxon>
    </lineage>
</organism>
<keyword evidence="1" id="KW-0472">Membrane</keyword>
<keyword evidence="1" id="KW-1133">Transmembrane helix</keyword>
<dbReference type="Pfam" id="PF11303">
    <property type="entry name" value="DUF3105"/>
    <property type="match status" value="1"/>
</dbReference>
<reference evidence="2 3" key="1">
    <citation type="journal article" date="2019" name="Int. J. Syst. Evol. Microbiol.">
        <title>The Global Catalogue of Microorganisms (GCM) 10K type strain sequencing project: providing services to taxonomists for standard genome sequencing and annotation.</title>
        <authorList>
            <consortium name="The Broad Institute Genomics Platform"/>
            <consortium name="The Broad Institute Genome Sequencing Center for Infectious Disease"/>
            <person name="Wu L."/>
            <person name="Ma J."/>
        </authorList>
    </citation>
    <scope>NUCLEOTIDE SEQUENCE [LARGE SCALE GENOMIC DNA]</scope>
    <source>
        <strain evidence="2 3">JCM 15309</strain>
    </source>
</reference>
<dbReference type="RefSeq" id="WP_344047374.1">
    <property type="nucleotide sequence ID" value="NZ_BAAAPB010000004.1"/>
</dbReference>
<evidence type="ECO:0000313" key="3">
    <source>
        <dbReference type="Proteomes" id="UP001500571"/>
    </source>
</evidence>
<dbReference type="InterPro" id="IPR021454">
    <property type="entry name" value="DUF3105"/>
</dbReference>
<evidence type="ECO:0000256" key="1">
    <source>
        <dbReference type="SAM" id="Phobius"/>
    </source>
</evidence>
<name>A0ABN2RNX2_9ACTN</name>
<sequence>MAKKTAAQNDRRAVIDDIRKKQKGAESRRGFAIVGVCAAIAILIVGAAAFRPIKDWWDERQFNGVDLAQVGAPASACTKITTKPADGNQQHVPTGTPVDYTTAPPAFGAHWNEAGVAPVAMEKKFYAWSERPELEALVHNLEHGYTIVWYDETANKDSKEIAQLRAIGNKFPGASNFRYKLKIVPWLPTDEGGKKFPAGKHIAISHWSAGGNGQTDTSKQVGVFQYCSTVSGAALKDFMTKYPYTDSPEPAAM</sequence>
<feature type="transmembrane region" description="Helical" evidence="1">
    <location>
        <begin position="30"/>
        <end position="50"/>
    </location>
</feature>
<keyword evidence="3" id="KW-1185">Reference proteome</keyword>
<dbReference type="EMBL" id="BAAAPB010000004">
    <property type="protein sequence ID" value="GAA1972327.1"/>
    <property type="molecule type" value="Genomic_DNA"/>
</dbReference>
<comment type="caution">
    <text evidence="2">The sequence shown here is derived from an EMBL/GenBank/DDBJ whole genome shotgun (WGS) entry which is preliminary data.</text>
</comment>
<dbReference type="Proteomes" id="UP001500571">
    <property type="component" value="Unassembled WGS sequence"/>
</dbReference>
<protein>
    <recommendedName>
        <fullName evidence="4">DUF3105 domain-containing protein</fullName>
    </recommendedName>
</protein>